<dbReference type="InterPro" id="IPR014001">
    <property type="entry name" value="Helicase_ATP-bd"/>
</dbReference>
<comment type="catalytic activity">
    <reaction evidence="1">
        <text>Endonucleolytic cleavage of DNA to give random double-stranded fragments with terminal 5'-phosphates, ATP is simultaneously hydrolyzed.</text>
        <dbReference type="EC" id="3.1.21.3"/>
    </reaction>
</comment>
<keyword evidence="10" id="KW-0238">DNA-binding</keyword>
<dbReference type="InterPro" id="IPR040980">
    <property type="entry name" value="SWI2_SNF2"/>
</dbReference>
<evidence type="ECO:0000256" key="4">
    <source>
        <dbReference type="ARBA" id="ARBA00022722"/>
    </source>
</evidence>
<evidence type="ECO:0000256" key="6">
    <source>
        <dbReference type="ARBA" id="ARBA00022747"/>
    </source>
</evidence>
<dbReference type="Gene3D" id="3.40.50.300">
    <property type="entry name" value="P-loop containing nucleotide triphosphate hydrolases"/>
    <property type="match status" value="2"/>
</dbReference>
<evidence type="ECO:0000256" key="5">
    <source>
        <dbReference type="ARBA" id="ARBA00022741"/>
    </source>
</evidence>
<dbReference type="PANTHER" id="PTHR30195:SF15">
    <property type="entry name" value="TYPE I RESTRICTION ENZYME HINDI ENDONUCLEASE SUBUNIT"/>
    <property type="match status" value="1"/>
</dbReference>
<dbReference type="Gene3D" id="3.90.1570.50">
    <property type="match status" value="1"/>
</dbReference>
<dbReference type="InterPro" id="IPR051268">
    <property type="entry name" value="Type-I_R_enzyme_R_subunit"/>
</dbReference>
<dbReference type="InterPro" id="IPR027417">
    <property type="entry name" value="P-loop_NTPase"/>
</dbReference>
<dbReference type="GO" id="GO:0009307">
    <property type="term" value="P:DNA restriction-modification system"/>
    <property type="evidence" value="ECO:0007669"/>
    <property type="project" value="UniProtKB-KW"/>
</dbReference>
<dbReference type="Pfam" id="PF18766">
    <property type="entry name" value="SWI2_SNF2"/>
    <property type="match status" value="1"/>
</dbReference>
<evidence type="ECO:0000256" key="10">
    <source>
        <dbReference type="ARBA" id="ARBA00023125"/>
    </source>
</evidence>
<accession>A0A0S3UHL5</accession>
<evidence type="ECO:0000256" key="9">
    <source>
        <dbReference type="ARBA" id="ARBA00022840"/>
    </source>
</evidence>
<keyword evidence="7" id="KW-0255">Endonuclease</keyword>
<dbReference type="EC" id="3.1.21.3" evidence="3"/>
<evidence type="ECO:0000313" key="12">
    <source>
        <dbReference type="EMBL" id="BAU16954.1"/>
    </source>
</evidence>
<keyword evidence="5" id="KW-0547">Nucleotide-binding</keyword>
<evidence type="ECO:0000313" key="13">
    <source>
        <dbReference type="Proteomes" id="UP000217431"/>
    </source>
</evidence>
<reference evidence="12 13" key="1">
    <citation type="journal article" date="2016" name="DNA Res.">
        <title>The complete genome sequencing of Prevotella intermedia strain OMA14 and a subsequent fine-scale, intra-species genomic comparison reveal an unusual amplification of conjugative and mobile transposons and identify a novel Prevotella-lineage-specific repeat.</title>
        <authorList>
            <person name="Naito M."/>
            <person name="Ogura Y."/>
            <person name="Itoh T."/>
            <person name="Shoji M."/>
            <person name="Okamoto M."/>
            <person name="Hayashi T."/>
            <person name="Nakayama K."/>
        </authorList>
    </citation>
    <scope>NUCLEOTIDE SEQUENCE [LARGE SCALE GENOMIC DNA]</scope>
    <source>
        <strain evidence="12 13">OMA14</strain>
    </source>
</reference>
<dbReference type="SMART" id="SM00487">
    <property type="entry name" value="DEXDc"/>
    <property type="match status" value="1"/>
</dbReference>
<dbReference type="AlphaFoldDB" id="A0A0S3UHL5"/>
<organism evidence="12 13">
    <name type="scientific">Prevotella intermedia</name>
    <dbReference type="NCBI Taxonomy" id="28131"/>
    <lineage>
        <taxon>Bacteria</taxon>
        <taxon>Pseudomonadati</taxon>
        <taxon>Bacteroidota</taxon>
        <taxon>Bacteroidia</taxon>
        <taxon>Bacteroidales</taxon>
        <taxon>Prevotellaceae</taxon>
        <taxon>Prevotella</taxon>
    </lineage>
</organism>
<dbReference type="GO" id="GO:0005524">
    <property type="term" value="F:ATP binding"/>
    <property type="evidence" value="ECO:0007669"/>
    <property type="project" value="UniProtKB-KW"/>
</dbReference>
<dbReference type="REBASE" id="133864">
    <property type="entry name" value="Pin14ORF445P"/>
</dbReference>
<dbReference type="PROSITE" id="PS51192">
    <property type="entry name" value="HELICASE_ATP_BIND_1"/>
    <property type="match status" value="1"/>
</dbReference>
<dbReference type="EMBL" id="AP014597">
    <property type="protein sequence ID" value="BAU16954.1"/>
    <property type="molecule type" value="Genomic_DNA"/>
</dbReference>
<dbReference type="PANTHER" id="PTHR30195">
    <property type="entry name" value="TYPE I SITE-SPECIFIC DEOXYRIBONUCLEASE PROTEIN SUBUNIT M AND R"/>
    <property type="match status" value="1"/>
</dbReference>
<feature type="domain" description="Helicase ATP-binding" evidence="11">
    <location>
        <begin position="324"/>
        <end position="500"/>
    </location>
</feature>
<evidence type="ECO:0000256" key="7">
    <source>
        <dbReference type="ARBA" id="ARBA00022759"/>
    </source>
</evidence>
<evidence type="ECO:0000256" key="2">
    <source>
        <dbReference type="ARBA" id="ARBA00008598"/>
    </source>
</evidence>
<keyword evidence="6" id="KW-0680">Restriction system</keyword>
<evidence type="ECO:0000256" key="1">
    <source>
        <dbReference type="ARBA" id="ARBA00000851"/>
    </source>
</evidence>
<dbReference type="InterPro" id="IPR007409">
    <property type="entry name" value="Restrct_endonuc_type1_HsdR_N"/>
</dbReference>
<dbReference type="Proteomes" id="UP000217431">
    <property type="component" value="Chromosome I"/>
</dbReference>
<dbReference type="InterPro" id="IPR055180">
    <property type="entry name" value="HsdR_RecA-like_helicase_dom_2"/>
</dbReference>
<comment type="similarity">
    <text evidence="2">Belongs to the HsdR family.</text>
</comment>
<dbReference type="Pfam" id="PF04313">
    <property type="entry name" value="HSDR_N"/>
    <property type="match status" value="1"/>
</dbReference>
<dbReference type="RefSeq" id="WP_096405011.1">
    <property type="nucleotide sequence ID" value="NZ_AP014597.1"/>
</dbReference>
<protein>
    <recommendedName>
        <fullName evidence="3">type I site-specific deoxyribonuclease</fullName>
        <ecNumber evidence="3">3.1.21.3</ecNumber>
    </recommendedName>
</protein>
<proteinExistence type="inferred from homology"/>
<keyword evidence="8" id="KW-0378">Hydrolase</keyword>
<gene>
    <name evidence="12" type="ORF">PIOMA14_I_0446</name>
</gene>
<evidence type="ECO:0000259" key="11">
    <source>
        <dbReference type="PROSITE" id="PS51192"/>
    </source>
</evidence>
<keyword evidence="9" id="KW-0067">ATP-binding</keyword>
<dbReference type="GO" id="GO:0003677">
    <property type="term" value="F:DNA binding"/>
    <property type="evidence" value="ECO:0007669"/>
    <property type="project" value="UniProtKB-KW"/>
</dbReference>
<dbReference type="SUPFAM" id="SSF52540">
    <property type="entry name" value="P-loop containing nucleoside triphosphate hydrolases"/>
    <property type="match status" value="2"/>
</dbReference>
<dbReference type="Pfam" id="PF22679">
    <property type="entry name" value="T1R_D3-like"/>
    <property type="match status" value="1"/>
</dbReference>
<evidence type="ECO:0000256" key="8">
    <source>
        <dbReference type="ARBA" id="ARBA00022801"/>
    </source>
</evidence>
<name>A0A0S3UHL5_PREIN</name>
<dbReference type="CDD" id="cd22332">
    <property type="entry name" value="HsdR_N"/>
    <property type="match status" value="1"/>
</dbReference>
<dbReference type="GO" id="GO:0009035">
    <property type="term" value="F:type I site-specific deoxyribonuclease activity"/>
    <property type="evidence" value="ECO:0007669"/>
    <property type="project" value="UniProtKB-EC"/>
</dbReference>
<keyword evidence="4" id="KW-0540">Nuclease</keyword>
<sequence length="1062" mass="124254">MEEIISKSAFSEDSRVKFPTLMHLMSMGFKYVSLKGLKTKYVIAPKTEFDPLTNILTDYFTEAYNKLNPNVENGAAKKLLAKIQSSLMNDDLGRQFYNEILLNTGERIIDLSSPVNFYKNNTFQVTTEMTCGDKDSDNYRPDITLFVNGLPLAFIEVKKENNHKGIQAETDRMKQRFVNPKYRRFLNLTQIMVFSNDMEYDNNEVTPTIGAFYATIGKKNTKYNCFREEGQDSFPIERHIRQVPLQEEEILLRDNNVPQYKNSSEYKTNCLANTPTKRICDSLFSFNRFHFLLKYGIAYVGYTNGLQKHIMRYPQLFAAKAIERHLEAGKTKGIIWHTQGSGKTALSFYNVKYLTDYYSSKGIVPQFFFIVDRLDLMIQAQREFSYRGLKVNSVQTKDDFAKIISSGLTTQNREGKPEITVVNIQKFSNDSKALPKNAYNVPVQRIYFIDEAHRNYSPDGCFLKNLISSDSNAVKIALTGTPIISKEYNTKDIFGDYIHTYFYNASIADGYTRRLIREDIGSNYKIRLQEALNSIRVKSHSVKESDVYAHRTYVQPLLDYVINDLQQFRVKNEDNTLGGMVVCNSKEQAQMMYRLFLEKYADETELDNERDEDGATVYRSISAGEMEAKKTPCRIGCYRAALITYDSFDKETRAKWIELFKDGKIDLLIVFQMLQTGFDAPRLKKLYLHRMVKEHNLLQTLTRVNRPYKEMKYGYVVDFANIEEEYSKTNREYQEELEHEVGKDNLKYTDRLLVTMEEAKSRVDEARKVLDPYELGNPEIFSRQLNMEDDREVVRSIVRSLEDMRSLQNMLTAQGSEAEAVVEISDIHNLIKAARNRLDLLGFIDNADEKSNTRQLLNVALENIEFSFEKRGEGELEIQEQYRQSVEHARRQLQACMDTEDPEYRSILEEFLRLFRRKEMESQEEFNMHDKVQNVNDILKRIKRLNERDALEAIKYNGDTKFVRVEKRLKEKDKEEIEHKTLPRNYAWTEEKEKMTVILLAIKEDVDDVYFHNQAILEVPAYFKRNILTYVTRHFKEGQINTDREVRKYVSEVINREYQVTR</sequence>
<evidence type="ECO:0000256" key="3">
    <source>
        <dbReference type="ARBA" id="ARBA00012654"/>
    </source>
</evidence>